<dbReference type="GO" id="GO:0003924">
    <property type="term" value="F:GTPase activity"/>
    <property type="evidence" value="ECO:0007669"/>
    <property type="project" value="InterPro"/>
</dbReference>
<keyword evidence="1" id="KW-0132">Cell division</keyword>
<proteinExistence type="predicted"/>
<comment type="caution">
    <text evidence="1">The sequence shown here is derived from an EMBL/GenBank/DDBJ whole genome shotgun (WGS) entry which is preliminary data.</text>
</comment>
<dbReference type="InterPro" id="IPR001806">
    <property type="entry name" value="Small_GTPase"/>
</dbReference>
<dbReference type="AlphaFoldDB" id="A0A9P7R1H5"/>
<evidence type="ECO:0000313" key="1">
    <source>
        <dbReference type="EMBL" id="KAG7045066.1"/>
    </source>
</evidence>
<dbReference type="GO" id="GO:0005525">
    <property type="term" value="F:GTP binding"/>
    <property type="evidence" value="ECO:0007669"/>
    <property type="project" value="InterPro"/>
</dbReference>
<dbReference type="Pfam" id="PF00071">
    <property type="entry name" value="Ras"/>
    <property type="match status" value="1"/>
</dbReference>
<dbReference type="Gene3D" id="3.40.50.300">
    <property type="entry name" value="P-loop containing nucleotide triphosphate hydrolases"/>
    <property type="match status" value="1"/>
</dbReference>
<dbReference type="GO" id="GO:0051301">
    <property type="term" value="P:cell division"/>
    <property type="evidence" value="ECO:0007669"/>
    <property type="project" value="UniProtKB-KW"/>
</dbReference>
<keyword evidence="2" id="KW-1185">Reference proteome</keyword>
<accession>A0A9P7R1H5</accession>
<sequence>MADPLSIAGSVAGLLATTAKVYSTTSKFVSSAIDAPETVTQMFRIVEEMKMTLASVQTLLVSLDNVPDSRKSMIQLDHLSIVITHAVLTLSKLESIICQQDGLRSRLWWALWHEKKIINLLPQLESQKSTLAVMITILNSETQEEASRAQMTMLAKVDEVLQQNRNLAELLKLLDSEASWDTRSVKFKDTSSLRTRRTVYDQVNRPVSVSSASAISRRPQSLAGSMVMTLSKWNFELILFQSRVYNRTEGREIDRFSFTTSTAPTTGWSMLSGLSIGDISTVSAFRLPITLKDVNRIAPGSTFAVLLAKHHYVADDRIHMGSSSFWNTENMESFTIMIIGNAESLKSEMVHTFSNSQSSTKFEHIPGSAHSSRRTVRLRGDSLNLELHDISGLKDNPFFRRQHYELADAFLVLSRKPELMRTDSWMSEMSEISTYWTDVPRFLIGTYRNTVENIIRDGSFDISSYRGFQTELKSGAVRYLDCDVDDPASVGMVFRQALSAAKYHLVKLKKARRR</sequence>
<dbReference type="OrthoDB" id="4851164at2759"/>
<dbReference type="InterPro" id="IPR027417">
    <property type="entry name" value="P-loop_NTPase"/>
</dbReference>
<evidence type="ECO:0000313" key="2">
    <source>
        <dbReference type="Proteomes" id="UP000699042"/>
    </source>
</evidence>
<organism evidence="1 2">
    <name type="scientific">Colletotrichum scovillei</name>
    <dbReference type="NCBI Taxonomy" id="1209932"/>
    <lineage>
        <taxon>Eukaryota</taxon>
        <taxon>Fungi</taxon>
        <taxon>Dikarya</taxon>
        <taxon>Ascomycota</taxon>
        <taxon>Pezizomycotina</taxon>
        <taxon>Sordariomycetes</taxon>
        <taxon>Hypocreomycetidae</taxon>
        <taxon>Glomerellales</taxon>
        <taxon>Glomerellaceae</taxon>
        <taxon>Colletotrichum</taxon>
        <taxon>Colletotrichum acutatum species complex</taxon>
    </lineage>
</organism>
<name>A0A9P7R1H5_9PEZI</name>
<protein>
    <submittedName>
        <fullName evidence="1">Cell division control protein 42</fullName>
    </submittedName>
</protein>
<keyword evidence="1" id="KW-0131">Cell cycle</keyword>
<reference evidence="1" key="1">
    <citation type="submission" date="2021-05" db="EMBL/GenBank/DDBJ databases">
        <title>Comparative genomics of three Colletotrichum scovillei strains and genetic complementation revealed genes involved fungal growth and virulence on chili pepper.</title>
        <authorList>
            <person name="Hsieh D.-K."/>
            <person name="Chuang S.-C."/>
            <person name="Chen C.-Y."/>
            <person name="Chao Y.-T."/>
            <person name="Lu M.-Y.J."/>
            <person name="Lee M.-H."/>
            <person name="Shih M.-C."/>
        </authorList>
    </citation>
    <scope>NUCLEOTIDE SEQUENCE</scope>
    <source>
        <strain evidence="1">Coll-153</strain>
    </source>
</reference>
<dbReference type="Proteomes" id="UP000699042">
    <property type="component" value="Unassembled WGS sequence"/>
</dbReference>
<dbReference type="EMBL" id="JAESDN010000009">
    <property type="protein sequence ID" value="KAG7045066.1"/>
    <property type="molecule type" value="Genomic_DNA"/>
</dbReference>
<gene>
    <name evidence="1" type="ORF">JMJ77_009154</name>
</gene>
<dbReference type="SUPFAM" id="SSF52540">
    <property type="entry name" value="P-loop containing nucleoside triphosphate hydrolases"/>
    <property type="match status" value="1"/>
</dbReference>